<dbReference type="GeneID" id="62235598"/>
<protein>
    <submittedName>
        <fullName evidence="2">Uncharacterized protein</fullName>
    </submittedName>
</protein>
<proteinExistence type="predicted"/>
<keyword evidence="1" id="KW-0472">Membrane</keyword>
<dbReference type="RefSeq" id="XP_038807160.1">
    <property type="nucleotide sequence ID" value="XM_038956448.1"/>
</dbReference>
<name>A0ABQ7ID67_9HELO</name>
<organism evidence="2 3">
    <name type="scientific">Botrytis deweyae</name>
    <dbReference type="NCBI Taxonomy" id="2478750"/>
    <lineage>
        <taxon>Eukaryota</taxon>
        <taxon>Fungi</taxon>
        <taxon>Dikarya</taxon>
        <taxon>Ascomycota</taxon>
        <taxon>Pezizomycotina</taxon>
        <taxon>Leotiomycetes</taxon>
        <taxon>Helotiales</taxon>
        <taxon>Sclerotiniaceae</taxon>
        <taxon>Botrytis</taxon>
    </lineage>
</organism>
<reference evidence="2 3" key="1">
    <citation type="journal article" date="2020" name="Genome Biol. Evol.">
        <title>Comparative genomics of Sclerotiniaceae.</title>
        <authorList>
            <person name="Valero Jimenez C.A."/>
            <person name="Steentjes M."/>
            <person name="Scholten O.E."/>
            <person name="Van Kan J.A.L."/>
        </authorList>
    </citation>
    <scope>NUCLEOTIDE SEQUENCE [LARGE SCALE GENOMIC DNA]</scope>
    <source>
        <strain evidence="2 3">B1</strain>
    </source>
</reference>
<keyword evidence="3" id="KW-1185">Reference proteome</keyword>
<dbReference type="EMBL" id="RCSX01000024">
    <property type="protein sequence ID" value="KAF7920796.1"/>
    <property type="molecule type" value="Genomic_DNA"/>
</dbReference>
<feature type="transmembrane region" description="Helical" evidence="1">
    <location>
        <begin position="58"/>
        <end position="78"/>
    </location>
</feature>
<comment type="caution">
    <text evidence="2">The sequence shown here is derived from an EMBL/GenBank/DDBJ whole genome shotgun (WGS) entry which is preliminary data.</text>
</comment>
<keyword evidence="1" id="KW-1133">Transmembrane helix</keyword>
<evidence type="ECO:0000256" key="1">
    <source>
        <dbReference type="SAM" id="Phobius"/>
    </source>
</evidence>
<dbReference type="Proteomes" id="UP000783213">
    <property type="component" value="Unassembled WGS sequence"/>
</dbReference>
<accession>A0ABQ7ID67</accession>
<evidence type="ECO:0000313" key="2">
    <source>
        <dbReference type="EMBL" id="KAF7920796.1"/>
    </source>
</evidence>
<sequence length="183" mass="20512">MLSTETLEVVRHQTSIWAVTTRIAVVDAIVSAPVALPTSTEYCSIIHSKDTNFCPGDFVGLMICLVGFFIGLIINIFACCEASQNDVKDLIGWLKYRPKDEWEDIIDSRAEALGNWTECLPYQVHRLKKKKRSLLSICMLCIQKVLTICANGRMAVRGASNAIKQDNDVNDYIRGVREISGYH</sequence>
<gene>
    <name evidence="2" type="ORF">EAE98_008825</name>
</gene>
<evidence type="ECO:0000313" key="3">
    <source>
        <dbReference type="Proteomes" id="UP000783213"/>
    </source>
</evidence>
<keyword evidence="1" id="KW-0812">Transmembrane</keyword>